<name>W4GNM8_APHAT</name>
<evidence type="ECO:0000256" key="2">
    <source>
        <dbReference type="SAM" id="Phobius"/>
    </source>
</evidence>
<dbReference type="InterPro" id="IPR046985">
    <property type="entry name" value="IP5"/>
</dbReference>
<dbReference type="PANTHER" id="PTHR11200">
    <property type="entry name" value="INOSITOL 5-PHOSPHATASE"/>
    <property type="match status" value="1"/>
</dbReference>
<protein>
    <recommendedName>
        <fullName evidence="3">Inositol polyphosphate-related phosphatase domain-containing protein</fullName>
    </recommendedName>
</protein>
<gene>
    <name evidence="4" type="ORF">H257_05867</name>
</gene>
<dbReference type="SUPFAM" id="SSF56219">
    <property type="entry name" value="DNase I-like"/>
    <property type="match status" value="1"/>
</dbReference>
<dbReference type="SUPFAM" id="SSF81321">
    <property type="entry name" value="Family A G protein-coupled receptor-like"/>
    <property type="match status" value="1"/>
</dbReference>
<dbReference type="GO" id="GO:0004439">
    <property type="term" value="F:phosphatidylinositol-4,5-bisphosphate 5-phosphatase activity"/>
    <property type="evidence" value="ECO:0007669"/>
    <property type="project" value="TreeGrafter"/>
</dbReference>
<dbReference type="Pfam" id="PF22669">
    <property type="entry name" value="Exo_endo_phos2"/>
    <property type="match status" value="2"/>
</dbReference>
<dbReference type="PANTHER" id="PTHR11200:SF275">
    <property type="entry name" value="LD06095P"/>
    <property type="match status" value="1"/>
</dbReference>
<dbReference type="EMBL" id="KI913124">
    <property type="protein sequence ID" value="ETV81312.1"/>
    <property type="molecule type" value="Genomic_DNA"/>
</dbReference>
<dbReference type="RefSeq" id="XP_009829170.1">
    <property type="nucleotide sequence ID" value="XM_009830868.1"/>
</dbReference>
<dbReference type="InterPro" id="IPR036691">
    <property type="entry name" value="Endo/exonu/phosph_ase_sf"/>
</dbReference>
<feature type="domain" description="Inositol polyphosphate-related phosphatase" evidence="3">
    <location>
        <begin position="416"/>
        <end position="856"/>
    </location>
</feature>
<organism evidence="4">
    <name type="scientific">Aphanomyces astaci</name>
    <name type="common">Crayfish plague agent</name>
    <dbReference type="NCBI Taxonomy" id="112090"/>
    <lineage>
        <taxon>Eukaryota</taxon>
        <taxon>Sar</taxon>
        <taxon>Stramenopiles</taxon>
        <taxon>Oomycota</taxon>
        <taxon>Saprolegniomycetes</taxon>
        <taxon>Saprolegniales</taxon>
        <taxon>Verrucalvaceae</taxon>
        <taxon>Aphanomyces</taxon>
    </lineage>
</organism>
<feature type="transmembrane region" description="Helical" evidence="2">
    <location>
        <begin position="207"/>
        <end position="227"/>
    </location>
</feature>
<feature type="transmembrane region" description="Helical" evidence="2">
    <location>
        <begin position="279"/>
        <end position="299"/>
    </location>
</feature>
<dbReference type="SMART" id="SM00128">
    <property type="entry name" value="IPPc"/>
    <property type="match status" value="1"/>
</dbReference>
<dbReference type="InterPro" id="IPR000300">
    <property type="entry name" value="IPPc"/>
</dbReference>
<reference evidence="4" key="1">
    <citation type="submission" date="2013-12" db="EMBL/GenBank/DDBJ databases">
        <title>The Genome Sequence of Aphanomyces astaci APO3.</title>
        <authorList>
            <consortium name="The Broad Institute Genomics Platform"/>
            <person name="Russ C."/>
            <person name="Tyler B."/>
            <person name="van West P."/>
            <person name="Dieguez-Uribeondo J."/>
            <person name="Young S.K."/>
            <person name="Zeng Q."/>
            <person name="Gargeya S."/>
            <person name="Fitzgerald M."/>
            <person name="Abouelleil A."/>
            <person name="Alvarado L."/>
            <person name="Chapman S.B."/>
            <person name="Gainer-Dewar J."/>
            <person name="Goldberg J."/>
            <person name="Griggs A."/>
            <person name="Gujja S."/>
            <person name="Hansen M."/>
            <person name="Howarth C."/>
            <person name="Imamovic A."/>
            <person name="Ireland A."/>
            <person name="Larimer J."/>
            <person name="McCowan C."/>
            <person name="Murphy C."/>
            <person name="Pearson M."/>
            <person name="Poon T.W."/>
            <person name="Priest M."/>
            <person name="Roberts A."/>
            <person name="Saif S."/>
            <person name="Shea T."/>
            <person name="Sykes S."/>
            <person name="Wortman J."/>
            <person name="Nusbaum C."/>
            <person name="Birren B."/>
        </authorList>
    </citation>
    <scope>NUCLEOTIDE SEQUENCE [LARGE SCALE GENOMIC DNA]</scope>
    <source>
        <strain evidence="4">APO3</strain>
    </source>
</reference>
<dbReference type="OrthoDB" id="62798at2759"/>
<accession>W4GNM8</accession>
<keyword evidence="2" id="KW-0812">Transmembrane</keyword>
<dbReference type="VEuPathDB" id="FungiDB:H257_05867"/>
<evidence type="ECO:0000259" key="3">
    <source>
        <dbReference type="SMART" id="SM00128"/>
    </source>
</evidence>
<dbReference type="Gene3D" id="3.60.10.10">
    <property type="entry name" value="Endonuclease/exonuclease/phosphatase"/>
    <property type="match status" value="1"/>
</dbReference>
<proteinExistence type="predicted"/>
<evidence type="ECO:0000313" key="4">
    <source>
        <dbReference type="EMBL" id="ETV81312.1"/>
    </source>
</evidence>
<keyword evidence="2" id="KW-0472">Membrane</keyword>
<dbReference type="GO" id="GO:0046856">
    <property type="term" value="P:phosphatidylinositol dephosphorylation"/>
    <property type="evidence" value="ECO:0007669"/>
    <property type="project" value="InterPro"/>
</dbReference>
<dbReference type="GeneID" id="20807863"/>
<feature type="transmembrane region" description="Helical" evidence="2">
    <location>
        <begin position="125"/>
        <end position="145"/>
    </location>
</feature>
<sequence length="1069" mass="118430">MSGKRAWQQKFGVGETERLAIDWSVRSTSILSTLGCAYILVRCTFFQSNRRDVSRLLVMTLAAIQLVVSVVKLPALQFASLQKRFKRGDSDGMLRPYFLVNATADDSSTSSAVFCQIQAYLLDVFMLQAVLWNACMAYNLLRWVVYRDSEEKLQSRFWVYFFGTSVFCVVWGFTGALPVWSYQNNPQVSSLFGFSRFYCWMKFPDYILYRFVPFVVLTLLFMVAVVIKVRKVVAVRARRCVKDSLHRLVYSYINSISCIRLSMTPSVADPVATKIQRTLLYYVVGFLCLYTLPTAYRFLEAAMENKDEATSNGWSRGGSGNGSSKSPNSEWTRNATAHSQGGEHSTFMQVFAVVSEVLVNLQGFVIAVIFHRCSVSRRCKSQSSSSGEGSSLEPDACMDDARSCASKSEAVYMCGASGRIFASTFNMAEGAVPPPEQLERWIPKGHDIYVIGVQECIDLRTMRHVMASHLQRINGKTYIEYGREIGRTETLLGYHGFIAITVYVAADDVHAGHFHMHLDATSKVNRGKNLIGLGRASNKGAVGFAFRYFNVTFAVLTCHLASDSTGKSKIKKRHHDGASILTNMHLQSIENEFDCHLMAHHTIFMGDLNYRLTALDATPDRILHMITDVINTSRRRHESKRVDVCRDMFLASSPSSSQYSMSVPGNPELKDYASEVSSGDTDVYLLTESPSAVLGNGFSMERAAAARGVMTPHHLGHPNVESPYSMASSSAFSPVLQSWQSLFLHDELKQSMADGVILSDFEEAKIAFPPTYRRVLDQMLDVRQPTTVAQVAALYTTVLGEGRVRVPSYTDRILFHSLPGLRDRFTCVQYTSAEYIGTSDHKPVSCVFDVLVDKAAAVVSPRPVPRRLLAGGHPPHNVVYGVQLTQLNVRWGPTLEDFETSDESDGGNLSNKCAQDSFSSDLSQATTASGTIQPGMIFEGLRVRSVFPLPCEDPFAEERKLVEVADNLLFSSGQGTGTTLKPTWKLNAWPALLQHGLRHSAVLPLRKPLHLAMNFILPSGTTAGQCVVSLTQASHRPSRKLDFVATISVGGRRTGELTGKATLSIDMAP</sequence>
<feature type="transmembrane region" description="Helical" evidence="2">
    <location>
        <begin position="53"/>
        <end position="71"/>
    </location>
</feature>
<feature type="transmembrane region" description="Helical" evidence="2">
    <location>
        <begin position="157"/>
        <end position="180"/>
    </location>
</feature>
<dbReference type="AlphaFoldDB" id="W4GNM8"/>
<dbReference type="Gene3D" id="1.20.1070.10">
    <property type="entry name" value="Rhodopsin 7-helix transmembrane proteins"/>
    <property type="match status" value="1"/>
</dbReference>
<feature type="region of interest" description="Disordered" evidence="1">
    <location>
        <begin position="309"/>
        <end position="338"/>
    </location>
</feature>
<evidence type="ECO:0000256" key="1">
    <source>
        <dbReference type="SAM" id="MobiDB-lite"/>
    </source>
</evidence>
<dbReference type="STRING" id="112090.W4GNM8"/>
<keyword evidence="2" id="KW-1133">Transmembrane helix</keyword>